<dbReference type="InterPro" id="IPR012373">
    <property type="entry name" value="Ferrdict_sens_TM"/>
</dbReference>
<dbReference type="RefSeq" id="WP_010528064.1">
    <property type="nucleotide sequence ID" value="NZ_AFSL01000071.1"/>
</dbReference>
<proteinExistence type="predicted"/>
<protein>
    <submittedName>
        <fullName evidence="3">FecR family protein</fullName>
    </submittedName>
</protein>
<keyword evidence="1" id="KW-0472">Membrane</keyword>
<dbReference type="OrthoDB" id="1098987at2"/>
<dbReference type="STRING" id="385682.SAMN05444380_11376"/>
<dbReference type="AlphaFoldDB" id="A0A1I2BLT2"/>
<sequence length="325" mass="36900">MKNSKNIPTELLVRYLSGEATAEEKDKIEQWRQQNSENEKVFLEFKSIWDAKYHSLIPAEVMESDWQKIHQRIFIPTAQRGKVALLDAFLKIAAVLLVMLAVSGALYTYWNVPGYGRWASFSTGDYVDSLRLPDNSIVYLNNHSSLKYLRNFGDGNRSVRLDGEGFFDVQHDADNPFRIHTPEGVVVEVLGTSFHLEAGKGLDELELNVTQGVVSFGYRDVLKPVYAGNSAFVKEDNVLVKPIEDNNFLSWKTGKLVFRQSSLPAIAKAIQKHFDEIKEVRLLTQSDVKVTTTFTNQPVNEVLDELELLFDKKFHLKEGVLTISD</sequence>
<dbReference type="eggNOG" id="COG3712">
    <property type="taxonomic scope" value="Bacteria"/>
</dbReference>
<dbReference type="Gene3D" id="2.60.120.1440">
    <property type="match status" value="1"/>
</dbReference>
<evidence type="ECO:0000256" key="1">
    <source>
        <dbReference type="SAM" id="Phobius"/>
    </source>
</evidence>
<organism evidence="3 4">
    <name type="scientific">Thermophagus xiamenensis</name>
    <dbReference type="NCBI Taxonomy" id="385682"/>
    <lineage>
        <taxon>Bacteria</taxon>
        <taxon>Pseudomonadati</taxon>
        <taxon>Bacteroidota</taxon>
        <taxon>Bacteroidia</taxon>
        <taxon>Marinilabiliales</taxon>
        <taxon>Marinilabiliaceae</taxon>
        <taxon>Thermophagus</taxon>
    </lineage>
</organism>
<evidence type="ECO:0000313" key="3">
    <source>
        <dbReference type="EMBL" id="SFE56223.1"/>
    </source>
</evidence>
<name>A0A1I2BLT2_9BACT</name>
<dbReference type="PANTHER" id="PTHR30273">
    <property type="entry name" value="PERIPLASMIC SIGNAL SENSOR AND SIGMA FACTOR ACTIVATOR FECR-RELATED"/>
    <property type="match status" value="1"/>
</dbReference>
<feature type="transmembrane region" description="Helical" evidence="1">
    <location>
        <begin position="88"/>
        <end position="110"/>
    </location>
</feature>
<evidence type="ECO:0000313" key="4">
    <source>
        <dbReference type="Proteomes" id="UP000181976"/>
    </source>
</evidence>
<keyword evidence="4" id="KW-1185">Reference proteome</keyword>
<keyword evidence="1" id="KW-0812">Transmembrane</keyword>
<dbReference type="PANTHER" id="PTHR30273:SF2">
    <property type="entry name" value="PROTEIN FECR"/>
    <property type="match status" value="1"/>
</dbReference>
<dbReference type="Pfam" id="PF04773">
    <property type="entry name" value="FecR"/>
    <property type="match status" value="1"/>
</dbReference>
<accession>A0A1I2BLT2</accession>
<dbReference type="PIRSF" id="PIRSF018266">
    <property type="entry name" value="FecR"/>
    <property type="match status" value="1"/>
</dbReference>
<feature type="domain" description="FecR protein" evidence="2">
    <location>
        <begin position="129"/>
        <end position="214"/>
    </location>
</feature>
<keyword evidence="1" id="KW-1133">Transmembrane helix</keyword>
<dbReference type="EMBL" id="FONA01000013">
    <property type="protein sequence ID" value="SFE56223.1"/>
    <property type="molecule type" value="Genomic_DNA"/>
</dbReference>
<dbReference type="Gene3D" id="3.55.50.30">
    <property type="match status" value="1"/>
</dbReference>
<dbReference type="InParanoid" id="A0A1I2BLT2"/>
<dbReference type="Proteomes" id="UP000181976">
    <property type="component" value="Unassembled WGS sequence"/>
</dbReference>
<dbReference type="GO" id="GO:0016989">
    <property type="term" value="F:sigma factor antagonist activity"/>
    <property type="evidence" value="ECO:0007669"/>
    <property type="project" value="TreeGrafter"/>
</dbReference>
<evidence type="ECO:0000259" key="2">
    <source>
        <dbReference type="Pfam" id="PF04773"/>
    </source>
</evidence>
<reference evidence="3 4" key="1">
    <citation type="submission" date="2016-10" db="EMBL/GenBank/DDBJ databases">
        <authorList>
            <person name="de Groot N.N."/>
        </authorList>
    </citation>
    <scope>NUCLEOTIDE SEQUENCE [LARGE SCALE GENOMIC DNA]</scope>
    <source>
        <strain evidence="3 4">DSM 19012</strain>
    </source>
</reference>
<gene>
    <name evidence="3" type="ORF">SAMN05444380_11376</name>
</gene>
<dbReference type="InterPro" id="IPR006860">
    <property type="entry name" value="FecR"/>
</dbReference>